<dbReference type="InterPro" id="IPR036388">
    <property type="entry name" value="WH-like_DNA-bd_sf"/>
</dbReference>
<organism evidence="2 3">
    <name type="scientific">Actinomadura barringtoniae</name>
    <dbReference type="NCBI Taxonomy" id="1427535"/>
    <lineage>
        <taxon>Bacteria</taxon>
        <taxon>Bacillati</taxon>
        <taxon>Actinomycetota</taxon>
        <taxon>Actinomycetes</taxon>
        <taxon>Streptosporangiales</taxon>
        <taxon>Thermomonosporaceae</taxon>
        <taxon>Actinomadura</taxon>
    </lineage>
</organism>
<sequence length="222" mass="24497">MSLDLDTNVTLRGEQELVRRAGHLFAAAAEQFVCAAADRKTWALEGARTQIAAARRHASPDLEVCKLYNPQALADEESERELITLAKIGAQIRICLAPLPQETIIIDRRIAVLAGPPVAGVREYTVVRSPGVIKSVESLFWSTWDSATPFADYRRTRPPSLSPESREILTLLAEGLKDEAAARKLGMSLRTYRRRVAEILTLLDAGSRFQAGLRAHELGLIK</sequence>
<dbReference type="RefSeq" id="WP_208261820.1">
    <property type="nucleotide sequence ID" value="NZ_JAGEOJ010000022.1"/>
</dbReference>
<feature type="domain" description="HTH luxR-type" evidence="1">
    <location>
        <begin position="154"/>
        <end position="219"/>
    </location>
</feature>
<protein>
    <submittedName>
        <fullName evidence="2">Response regulator transcription factor</fullName>
    </submittedName>
</protein>
<dbReference type="Gene3D" id="1.10.10.10">
    <property type="entry name" value="Winged helix-like DNA-binding domain superfamily/Winged helix DNA-binding domain"/>
    <property type="match status" value="1"/>
</dbReference>
<proteinExistence type="predicted"/>
<comment type="caution">
    <text evidence="2">The sequence shown here is derived from an EMBL/GenBank/DDBJ whole genome shotgun (WGS) entry which is preliminary data.</text>
</comment>
<evidence type="ECO:0000259" key="1">
    <source>
        <dbReference type="PROSITE" id="PS50043"/>
    </source>
</evidence>
<dbReference type="PANTHER" id="PTHR34293:SF1">
    <property type="entry name" value="HTH-TYPE TRANSCRIPTIONAL REGULATOR TRMBL2"/>
    <property type="match status" value="1"/>
</dbReference>
<accession>A0A939TBR0</accession>
<name>A0A939TBR0_9ACTN</name>
<dbReference type="InterPro" id="IPR051797">
    <property type="entry name" value="TrmB-like"/>
</dbReference>
<dbReference type="AlphaFoldDB" id="A0A939TBR0"/>
<dbReference type="PANTHER" id="PTHR34293">
    <property type="entry name" value="HTH-TYPE TRANSCRIPTIONAL REGULATOR TRMBL2"/>
    <property type="match status" value="1"/>
</dbReference>
<keyword evidence="3" id="KW-1185">Reference proteome</keyword>
<dbReference type="PROSITE" id="PS50043">
    <property type="entry name" value="HTH_LUXR_2"/>
    <property type="match status" value="1"/>
</dbReference>
<dbReference type="GO" id="GO:0003677">
    <property type="term" value="F:DNA binding"/>
    <property type="evidence" value="ECO:0007669"/>
    <property type="project" value="InterPro"/>
</dbReference>
<dbReference type="SUPFAM" id="SSF46894">
    <property type="entry name" value="C-terminal effector domain of the bipartite response regulators"/>
    <property type="match status" value="1"/>
</dbReference>
<evidence type="ECO:0000313" key="2">
    <source>
        <dbReference type="EMBL" id="MBO2453802.1"/>
    </source>
</evidence>
<dbReference type="SMART" id="SM00421">
    <property type="entry name" value="HTH_LUXR"/>
    <property type="match status" value="1"/>
</dbReference>
<dbReference type="GO" id="GO:0006355">
    <property type="term" value="P:regulation of DNA-templated transcription"/>
    <property type="evidence" value="ECO:0007669"/>
    <property type="project" value="InterPro"/>
</dbReference>
<dbReference type="InterPro" id="IPR016032">
    <property type="entry name" value="Sig_transdc_resp-reg_C-effctor"/>
</dbReference>
<gene>
    <name evidence="2" type="ORF">J4573_42400</name>
</gene>
<dbReference type="EMBL" id="JAGEOJ010000022">
    <property type="protein sequence ID" value="MBO2453802.1"/>
    <property type="molecule type" value="Genomic_DNA"/>
</dbReference>
<dbReference type="InterPro" id="IPR000792">
    <property type="entry name" value="Tscrpt_reg_LuxR_C"/>
</dbReference>
<reference evidence="2" key="1">
    <citation type="submission" date="2021-03" db="EMBL/GenBank/DDBJ databases">
        <authorList>
            <person name="Kanchanasin P."/>
            <person name="Saeng-In P."/>
            <person name="Phongsopitanun W."/>
            <person name="Yuki M."/>
            <person name="Kudo T."/>
            <person name="Ohkuma M."/>
            <person name="Tanasupawat S."/>
        </authorList>
    </citation>
    <scope>NUCLEOTIDE SEQUENCE</scope>
    <source>
        <strain evidence="2">GKU 128</strain>
    </source>
</reference>
<dbReference type="Proteomes" id="UP000669179">
    <property type="component" value="Unassembled WGS sequence"/>
</dbReference>
<evidence type="ECO:0000313" key="3">
    <source>
        <dbReference type="Proteomes" id="UP000669179"/>
    </source>
</evidence>